<dbReference type="AlphaFoldDB" id="A0A3E2X460"/>
<dbReference type="GO" id="GO:0015986">
    <property type="term" value="P:proton motive force-driven ATP synthesis"/>
    <property type="evidence" value="ECO:0007669"/>
    <property type="project" value="InterPro"/>
</dbReference>
<evidence type="ECO:0000256" key="1">
    <source>
        <dbReference type="ARBA" id="ARBA00023196"/>
    </source>
</evidence>
<dbReference type="Proteomes" id="UP000261111">
    <property type="component" value="Unassembled WGS sequence"/>
</dbReference>
<evidence type="ECO:0000313" key="3">
    <source>
        <dbReference type="EMBL" id="RGC22027.1"/>
    </source>
</evidence>
<evidence type="ECO:0000313" key="4">
    <source>
        <dbReference type="EMBL" id="RGC35679.1"/>
    </source>
</evidence>
<proteinExistence type="predicted"/>
<dbReference type="EMBL" id="QVIA01000069">
    <property type="protein sequence ID" value="RGC22027.1"/>
    <property type="molecule type" value="Genomic_DNA"/>
</dbReference>
<protein>
    <submittedName>
        <fullName evidence="4">F0F1 ATP synthase subunit delta</fullName>
    </submittedName>
</protein>
<feature type="domain" description="ATP synthase F1 complex delta/epsilon subunit N-terminal" evidence="2">
    <location>
        <begin position="8"/>
        <end position="50"/>
    </location>
</feature>
<dbReference type="InterPro" id="IPR036771">
    <property type="entry name" value="ATPsynth_dsu/esu_N"/>
</dbReference>
<keyword evidence="1" id="KW-0066">ATP synthesis</keyword>
<dbReference type="InterPro" id="IPR020546">
    <property type="entry name" value="ATP_synth_F1_dsu/esu_N"/>
</dbReference>
<gene>
    <name evidence="4" type="ORF">DWX41_01430</name>
    <name evidence="3" type="ORF">DWX41_23130</name>
</gene>
<keyword evidence="1" id="KW-0139">CF(1)</keyword>
<dbReference type="Gene3D" id="2.60.15.10">
    <property type="entry name" value="F0F1 ATP synthase delta/epsilon subunit, N-terminal"/>
    <property type="match status" value="1"/>
</dbReference>
<sequence length="50" mass="5455">MAAKSFLLKIVTPQQLFYSGEVEMVVVEQASGQEGYMAGHSPALKRLEKG</sequence>
<name>A0A3E2X460_9FIRM</name>
<feature type="non-terminal residue" evidence="4">
    <location>
        <position position="50"/>
    </location>
</feature>
<dbReference type="EMBL" id="QVIA01000001">
    <property type="protein sequence ID" value="RGC35679.1"/>
    <property type="molecule type" value="Genomic_DNA"/>
</dbReference>
<evidence type="ECO:0000313" key="5">
    <source>
        <dbReference type="Proteomes" id="UP000261111"/>
    </source>
</evidence>
<dbReference type="Pfam" id="PF02823">
    <property type="entry name" value="ATP-synt_DE_N"/>
    <property type="match status" value="1"/>
</dbReference>
<organism evidence="4 5">
    <name type="scientific">Hungatella hathewayi</name>
    <dbReference type="NCBI Taxonomy" id="154046"/>
    <lineage>
        <taxon>Bacteria</taxon>
        <taxon>Bacillati</taxon>
        <taxon>Bacillota</taxon>
        <taxon>Clostridia</taxon>
        <taxon>Lachnospirales</taxon>
        <taxon>Lachnospiraceae</taxon>
        <taxon>Hungatella</taxon>
    </lineage>
</organism>
<dbReference type="GO" id="GO:0045259">
    <property type="term" value="C:proton-transporting ATP synthase complex"/>
    <property type="evidence" value="ECO:0007669"/>
    <property type="project" value="UniProtKB-KW"/>
</dbReference>
<dbReference type="SUPFAM" id="SSF51344">
    <property type="entry name" value="Epsilon subunit of F1F0-ATP synthase N-terminal domain"/>
    <property type="match status" value="1"/>
</dbReference>
<evidence type="ECO:0000259" key="2">
    <source>
        <dbReference type="Pfam" id="PF02823"/>
    </source>
</evidence>
<comment type="caution">
    <text evidence="4">The sequence shown here is derived from an EMBL/GenBank/DDBJ whole genome shotgun (WGS) entry which is preliminary data.</text>
</comment>
<accession>A0A3E2X460</accession>
<reference evidence="4 5" key="1">
    <citation type="submission" date="2018-08" db="EMBL/GenBank/DDBJ databases">
        <title>A genome reference for cultivated species of the human gut microbiota.</title>
        <authorList>
            <person name="Zou Y."/>
            <person name="Xue W."/>
            <person name="Luo G."/>
        </authorList>
    </citation>
    <scope>NUCLEOTIDE SEQUENCE [LARGE SCALE GENOMIC DNA]</scope>
    <source>
        <strain evidence="4 5">AF19-21</strain>
    </source>
</reference>